<dbReference type="EMBL" id="WNWR01000169">
    <property type="protein sequence ID" value="KAE9989770.1"/>
    <property type="molecule type" value="Genomic_DNA"/>
</dbReference>
<feature type="region of interest" description="Disordered" evidence="4">
    <location>
        <begin position="194"/>
        <end position="213"/>
    </location>
</feature>
<evidence type="ECO:0000313" key="7">
    <source>
        <dbReference type="Proteomes" id="UP000490939"/>
    </source>
</evidence>
<evidence type="ECO:0000313" key="6">
    <source>
        <dbReference type="EMBL" id="KAE9989770.1"/>
    </source>
</evidence>
<reference evidence="6 7" key="1">
    <citation type="submission" date="2019-07" db="EMBL/GenBank/DDBJ databases">
        <title>Venturia inaequalis Genome Resource.</title>
        <authorList>
            <person name="Lichtner F.J."/>
        </authorList>
    </citation>
    <scope>NUCLEOTIDE SEQUENCE [LARGE SCALE GENOMIC DNA]</scope>
    <source>
        <strain evidence="6 7">DMI_063113</strain>
    </source>
</reference>
<dbReference type="PROSITE" id="PS00892">
    <property type="entry name" value="HIT_1"/>
    <property type="match status" value="1"/>
</dbReference>
<dbReference type="SUPFAM" id="SSF54197">
    <property type="entry name" value="HIT-like"/>
    <property type="match status" value="1"/>
</dbReference>
<organism evidence="6 7">
    <name type="scientific">Venturia inaequalis</name>
    <name type="common">Apple scab fungus</name>
    <dbReference type="NCBI Taxonomy" id="5025"/>
    <lineage>
        <taxon>Eukaryota</taxon>
        <taxon>Fungi</taxon>
        <taxon>Dikarya</taxon>
        <taxon>Ascomycota</taxon>
        <taxon>Pezizomycotina</taxon>
        <taxon>Dothideomycetes</taxon>
        <taxon>Pleosporomycetidae</taxon>
        <taxon>Venturiales</taxon>
        <taxon>Venturiaceae</taxon>
        <taxon>Venturia</taxon>
    </lineage>
</organism>
<dbReference type="InterPro" id="IPR011146">
    <property type="entry name" value="HIT-like"/>
</dbReference>
<dbReference type="Proteomes" id="UP000490939">
    <property type="component" value="Unassembled WGS sequence"/>
</dbReference>
<dbReference type="GO" id="GO:0003824">
    <property type="term" value="F:catalytic activity"/>
    <property type="evidence" value="ECO:0007669"/>
    <property type="project" value="InterPro"/>
</dbReference>
<keyword evidence="7" id="KW-1185">Reference proteome</keyword>
<evidence type="ECO:0000259" key="5">
    <source>
        <dbReference type="PROSITE" id="PS51084"/>
    </source>
</evidence>
<accession>A0A8H3Z875</accession>
<evidence type="ECO:0000256" key="3">
    <source>
        <dbReference type="PROSITE-ProRule" id="PRU00464"/>
    </source>
</evidence>
<evidence type="ECO:0000256" key="4">
    <source>
        <dbReference type="SAM" id="MobiDB-lite"/>
    </source>
</evidence>
<dbReference type="InterPro" id="IPR001310">
    <property type="entry name" value="Histidine_triad_HIT"/>
</dbReference>
<sequence length="268" mass="29887">MPNADYNTPSTESCPFCTIANAYPTATTTSAPSTTQTVQQLRAAVPQEPEVTRVSPSCFLVLSAPSVMAFLDILPMTRGHLLVTVRGHREKIHDLTGGEGGEVGFWLPVLAKVVAKVTGTSDFNLVQNNGVRAAQVVPHVHFHIIPRPGNVPELKNKSWTMFGRGQREELDDDEGEQLAGELRDELRKELEQYAGQETEETSTTPDPYSSNPFKSEIARKKWTDIYLNQQIPPYQFHNFKKSHITRSFLTKPLTTAPHPSKSHTHQQM</sequence>
<dbReference type="GO" id="GO:0009117">
    <property type="term" value="P:nucleotide metabolic process"/>
    <property type="evidence" value="ECO:0007669"/>
    <property type="project" value="TreeGrafter"/>
</dbReference>
<name>A0A8H3Z875_VENIN</name>
<dbReference type="PROSITE" id="PS51084">
    <property type="entry name" value="HIT_2"/>
    <property type="match status" value="1"/>
</dbReference>
<dbReference type="PANTHER" id="PTHR46648:SF2">
    <property type="entry name" value="HIT DOMAIN-CONTAINING PROTEIN"/>
    <property type="match status" value="1"/>
</dbReference>
<comment type="caution">
    <text evidence="6">The sequence shown here is derived from an EMBL/GenBank/DDBJ whole genome shotgun (WGS) entry which is preliminary data.</text>
</comment>
<dbReference type="InterPro" id="IPR036265">
    <property type="entry name" value="HIT-like_sf"/>
</dbReference>
<evidence type="ECO:0000256" key="2">
    <source>
        <dbReference type="PIRSR" id="PIRSR601310-3"/>
    </source>
</evidence>
<dbReference type="InterPro" id="IPR019808">
    <property type="entry name" value="Histidine_triad_CS"/>
</dbReference>
<protein>
    <recommendedName>
        <fullName evidence="5">HIT domain-containing protein</fullName>
    </recommendedName>
</protein>
<proteinExistence type="predicted"/>
<feature type="domain" description="HIT" evidence="5">
    <location>
        <begin position="47"/>
        <end position="154"/>
    </location>
</feature>
<evidence type="ECO:0000256" key="1">
    <source>
        <dbReference type="PIRSR" id="PIRSR601310-1"/>
    </source>
</evidence>
<dbReference type="Gene3D" id="3.30.428.10">
    <property type="entry name" value="HIT-like"/>
    <property type="match status" value="1"/>
</dbReference>
<gene>
    <name evidence="6" type="ORF">EG327_002237</name>
</gene>
<dbReference type="AlphaFoldDB" id="A0A8H3Z875"/>
<feature type="active site" description="Tele-AMP-histidine intermediate" evidence="1">
    <location>
        <position position="141"/>
    </location>
</feature>
<dbReference type="Pfam" id="PF01230">
    <property type="entry name" value="HIT"/>
    <property type="match status" value="1"/>
</dbReference>
<feature type="compositionally biased region" description="Polar residues" evidence="4">
    <location>
        <begin position="201"/>
        <end position="213"/>
    </location>
</feature>
<dbReference type="PANTHER" id="PTHR46648">
    <property type="entry name" value="HIT FAMILY PROTEIN 1"/>
    <property type="match status" value="1"/>
</dbReference>
<feature type="short sequence motif" description="Histidine triad motif" evidence="2 3">
    <location>
        <begin position="139"/>
        <end position="143"/>
    </location>
</feature>